<organism evidence="1">
    <name type="scientific">bioreactor metagenome</name>
    <dbReference type="NCBI Taxonomy" id="1076179"/>
    <lineage>
        <taxon>unclassified sequences</taxon>
        <taxon>metagenomes</taxon>
        <taxon>ecological metagenomes</taxon>
    </lineage>
</organism>
<sequence length="79" mass="9813">MPKSLAEVAQRNFIEYFFTFMPKRRMSQIVRKRYRAYELGIESESFCYSIAYRFHMYYMLDSRTYVIALRRKKSLCFMF</sequence>
<proteinExistence type="predicted"/>
<dbReference type="AlphaFoldDB" id="A0A645AQP6"/>
<comment type="caution">
    <text evidence="1">The sequence shown here is derived from an EMBL/GenBank/DDBJ whole genome shotgun (WGS) entry which is preliminary data.</text>
</comment>
<accession>A0A645AQP6</accession>
<protein>
    <submittedName>
        <fullName evidence="1">Uncharacterized protein</fullName>
    </submittedName>
</protein>
<gene>
    <name evidence="1" type="ORF">SDC9_99938</name>
</gene>
<dbReference type="EMBL" id="VSSQ01014208">
    <property type="protein sequence ID" value="MPM53173.1"/>
    <property type="molecule type" value="Genomic_DNA"/>
</dbReference>
<evidence type="ECO:0000313" key="1">
    <source>
        <dbReference type="EMBL" id="MPM53173.1"/>
    </source>
</evidence>
<reference evidence="1" key="1">
    <citation type="submission" date="2019-08" db="EMBL/GenBank/DDBJ databases">
        <authorList>
            <person name="Kucharzyk K."/>
            <person name="Murdoch R.W."/>
            <person name="Higgins S."/>
            <person name="Loffler F."/>
        </authorList>
    </citation>
    <scope>NUCLEOTIDE SEQUENCE</scope>
</reference>
<name>A0A645AQP6_9ZZZZ</name>